<dbReference type="RefSeq" id="WP_203538164.1">
    <property type="nucleotide sequence ID" value="NZ_JAESND010000004.1"/>
</dbReference>
<protein>
    <recommendedName>
        <fullName evidence="3">HEAT repeat domain-containing protein</fullName>
    </recommendedName>
</protein>
<comment type="caution">
    <text evidence="1">The sequence shown here is derived from an EMBL/GenBank/DDBJ whole genome shotgun (WGS) entry which is preliminary data.</text>
</comment>
<name>A0ABS2BKF5_9NEIS</name>
<accession>A0ABS2BKF5</accession>
<evidence type="ECO:0008006" key="3">
    <source>
        <dbReference type="Google" id="ProtNLM"/>
    </source>
</evidence>
<sequence>MSDNWNQLAVQYFHLISPTGELSEAEVHIRNMAVRDLIGRAAASLPKDNPIALSWFIDALQRDPDRLFVAQVMSVANPVPRCLLDPLLIAALLEPNPSASRAFVAPCVRSFGGPEVVTRIAALAGHPGVAEHGGVNKAMYWVP</sequence>
<organism evidence="1 2">
    <name type="scientific">Jeongeupia naejangsanensis</name>
    <dbReference type="NCBI Taxonomy" id="613195"/>
    <lineage>
        <taxon>Bacteria</taxon>
        <taxon>Pseudomonadati</taxon>
        <taxon>Pseudomonadota</taxon>
        <taxon>Betaproteobacteria</taxon>
        <taxon>Neisseriales</taxon>
        <taxon>Chitinibacteraceae</taxon>
        <taxon>Jeongeupia</taxon>
    </lineage>
</organism>
<dbReference type="Proteomes" id="UP000809431">
    <property type="component" value="Unassembled WGS sequence"/>
</dbReference>
<keyword evidence="2" id="KW-1185">Reference proteome</keyword>
<evidence type="ECO:0000313" key="1">
    <source>
        <dbReference type="EMBL" id="MBM3116081.1"/>
    </source>
</evidence>
<gene>
    <name evidence="1" type="ORF">JMJ54_09565</name>
</gene>
<reference evidence="1 2" key="1">
    <citation type="submission" date="2021-01" db="EMBL/GenBank/DDBJ databases">
        <title>Draft Genome Sequence and Polyhydroxyalkanoate Biosynthetic Potential of Jeongeupia naejangsanensis Type Strain DSM 24253.</title>
        <authorList>
            <person name="Turrini P."/>
            <person name="Artuso I."/>
            <person name="Lugli G.A."/>
            <person name="Frangipani E."/>
            <person name="Ventura M."/>
            <person name="Visca P."/>
        </authorList>
    </citation>
    <scope>NUCLEOTIDE SEQUENCE [LARGE SCALE GENOMIC DNA]</scope>
    <source>
        <strain evidence="1 2">DSM 24253</strain>
    </source>
</reference>
<dbReference type="EMBL" id="JAESND010000004">
    <property type="protein sequence ID" value="MBM3116081.1"/>
    <property type="molecule type" value="Genomic_DNA"/>
</dbReference>
<proteinExistence type="predicted"/>
<evidence type="ECO:0000313" key="2">
    <source>
        <dbReference type="Proteomes" id="UP000809431"/>
    </source>
</evidence>